<accession>A0A6V7QP15</accession>
<protein>
    <submittedName>
        <fullName evidence="2">Uncharacterized protein</fullName>
    </submittedName>
</protein>
<feature type="region of interest" description="Disordered" evidence="1">
    <location>
        <begin position="257"/>
        <end position="277"/>
    </location>
</feature>
<dbReference type="EMBL" id="LR862137">
    <property type="protein sequence ID" value="CAD1844516.1"/>
    <property type="molecule type" value="Genomic_DNA"/>
</dbReference>
<sequence length="288" mass="31434">MDTTQWPHQELGLVKPIEEMMAGVGGGASAAAGASRPPAQLVERRARPQKEKALNCPRCKLHKHQKCPVGGGLEKEQEIIFICTFHLLLHHHHTTTTTTTNNNNNNNNSNKKLMTHDISLSSPSHNIKFSQSQDLNLAFPYHSMPHEYTEFPNNSSCNTTTTANNININTTSEEWDKFFQRSRVVCAHALQEYPSGLGFLHDFRPPTTLGFPLDHGVGGGGGGGEVAATVGGTGNYESSLQESRLLFPFEDLKPAVPSNSGELEHNRMQSGDPPGFWNGMIHGGGGSW</sequence>
<organism evidence="2">
    <name type="scientific">Ananas comosus var. bracteatus</name>
    <name type="common">red pineapple</name>
    <dbReference type="NCBI Taxonomy" id="296719"/>
    <lineage>
        <taxon>Eukaryota</taxon>
        <taxon>Viridiplantae</taxon>
        <taxon>Streptophyta</taxon>
        <taxon>Embryophyta</taxon>
        <taxon>Tracheophyta</taxon>
        <taxon>Spermatophyta</taxon>
        <taxon>Magnoliopsida</taxon>
        <taxon>Liliopsida</taxon>
        <taxon>Poales</taxon>
        <taxon>Bromeliaceae</taxon>
        <taxon>Bromelioideae</taxon>
        <taxon>Ananas</taxon>
    </lineage>
</organism>
<evidence type="ECO:0000256" key="1">
    <source>
        <dbReference type="SAM" id="MobiDB-lite"/>
    </source>
</evidence>
<feature type="region of interest" description="Disordered" evidence="1">
    <location>
        <begin position="26"/>
        <end position="49"/>
    </location>
</feature>
<evidence type="ECO:0000313" key="2">
    <source>
        <dbReference type="EMBL" id="CAD1844516.1"/>
    </source>
</evidence>
<name>A0A6V7QP15_ANACO</name>
<proteinExistence type="predicted"/>
<dbReference type="AlphaFoldDB" id="A0A6V7QP15"/>
<gene>
    <name evidence="2" type="ORF">CB5_LOCUS27727</name>
</gene>
<reference evidence="2" key="1">
    <citation type="submission" date="2020-07" db="EMBL/GenBank/DDBJ databases">
        <authorList>
            <person name="Lin J."/>
        </authorList>
    </citation>
    <scope>NUCLEOTIDE SEQUENCE</scope>
</reference>